<keyword evidence="2" id="KW-0808">Transferase</keyword>
<proteinExistence type="predicted"/>
<dbReference type="InterPro" id="IPR007345">
    <property type="entry name" value="Polysacch_pyruvyl_Trfase"/>
</dbReference>
<organism evidence="2 3">
    <name type="scientific">Eisenbergiella tayi</name>
    <dbReference type="NCBI Taxonomy" id="1432052"/>
    <lineage>
        <taxon>Bacteria</taxon>
        <taxon>Bacillati</taxon>
        <taxon>Bacillota</taxon>
        <taxon>Clostridia</taxon>
        <taxon>Lachnospirales</taxon>
        <taxon>Lachnospiraceae</taxon>
        <taxon>Eisenbergiella</taxon>
    </lineage>
</organism>
<dbReference type="Proteomes" id="UP000094869">
    <property type="component" value="Unassembled WGS sequence"/>
</dbReference>
<dbReference type="PANTHER" id="PTHR36836:SF1">
    <property type="entry name" value="COLANIC ACID BIOSYNTHESIS PROTEIN WCAK"/>
    <property type="match status" value="1"/>
</dbReference>
<reference evidence="2 3" key="1">
    <citation type="submission" date="2016-08" db="EMBL/GenBank/DDBJ databases">
        <title>Characterization of Isolates of Eisenbergiella tayi Derived from Blood Cultures, Using Whole Genome Sequencing.</title>
        <authorList>
            <person name="Bernier A.-M."/>
            <person name="Burdz T."/>
            <person name="Wiebe D."/>
            <person name="Bernard K."/>
        </authorList>
    </citation>
    <scope>NUCLEOTIDE SEQUENCE [LARGE SCALE GENOMIC DNA]</scope>
    <source>
        <strain evidence="2 3">NML120146</strain>
    </source>
</reference>
<dbReference type="PANTHER" id="PTHR36836">
    <property type="entry name" value="COLANIC ACID BIOSYNTHESIS PROTEIN WCAK"/>
    <property type="match status" value="1"/>
</dbReference>
<evidence type="ECO:0000313" key="3">
    <source>
        <dbReference type="Proteomes" id="UP000094869"/>
    </source>
</evidence>
<dbReference type="Pfam" id="PF04230">
    <property type="entry name" value="PS_pyruv_trans"/>
    <property type="match status" value="1"/>
</dbReference>
<dbReference type="RefSeq" id="WP_069409734.1">
    <property type="nucleotide sequence ID" value="NZ_DAWDRA010000187.1"/>
</dbReference>
<gene>
    <name evidence="2" type="ORF">BEI63_10340</name>
</gene>
<keyword evidence="3" id="KW-1185">Reference proteome</keyword>
<evidence type="ECO:0000313" key="2">
    <source>
        <dbReference type="EMBL" id="ODR57506.1"/>
    </source>
</evidence>
<accession>A0ABX3AJ67</accession>
<evidence type="ECO:0000259" key="1">
    <source>
        <dbReference type="Pfam" id="PF04230"/>
    </source>
</evidence>
<protein>
    <submittedName>
        <fullName evidence="2">Polysaccharide pyruvyl transferase</fullName>
    </submittedName>
</protein>
<feature type="domain" description="Polysaccharide pyruvyl transferase" evidence="1">
    <location>
        <begin position="92"/>
        <end position="326"/>
    </location>
</feature>
<sequence length="397" mass="44961">MLQEGVNPLKKDKIVLYMHAGSGNHGCEAIANTVCRMLPKPAIVVTNSAEEDEAYSLKGLCTLVEEKKIRKNFFIHVYYYLKERLFHDPEAAMRYRFREVTGKNLRNLNISIGGDNYCYDLLLKDLKLANRMFREQGGKTVLLGCSIEPELLTDPDIIDDMKRYTCIIARESITWEALQDAGVKDSTYLIPDPAFLLNTVEKPVPEAFKEGNMVGLNLSPMAVENESVAGITMENYRALIRHILDTTDMNIALIPHVVWKNNDDRTVLQSLYRDFSKTGRIVLIEDCSCEELKGYIARCRFFIGARTHSTIAAYSSLVPTLAVGYSVKARGIAKDLFGTWEDYVLPVQSLSQKGELIEGFEWLKEQEQAVRARLEKVMPAYLERTRQIGKTLGKLAD</sequence>
<dbReference type="GO" id="GO:0016740">
    <property type="term" value="F:transferase activity"/>
    <property type="evidence" value="ECO:0007669"/>
    <property type="project" value="UniProtKB-KW"/>
</dbReference>
<comment type="caution">
    <text evidence="2">The sequence shown here is derived from an EMBL/GenBank/DDBJ whole genome shotgun (WGS) entry which is preliminary data.</text>
</comment>
<name>A0ABX3AJ67_9FIRM</name>
<dbReference type="EMBL" id="MEHD01000021">
    <property type="protein sequence ID" value="ODR57506.1"/>
    <property type="molecule type" value="Genomic_DNA"/>
</dbReference>